<dbReference type="PANTHER" id="PTHR46193">
    <property type="entry name" value="6-PHOSPHOGLUCONATE PHOSPHATASE"/>
    <property type="match status" value="1"/>
</dbReference>
<dbReference type="SFLD" id="SFLDG01129">
    <property type="entry name" value="C1.5:_HAD__Beta-PGM__Phosphata"/>
    <property type="match status" value="1"/>
</dbReference>
<dbReference type="SUPFAM" id="SSF56784">
    <property type="entry name" value="HAD-like"/>
    <property type="match status" value="1"/>
</dbReference>
<dbReference type="SFLD" id="SFLDG01135">
    <property type="entry name" value="C1.5.6:_HAD__Beta-PGM__Phospha"/>
    <property type="match status" value="1"/>
</dbReference>
<dbReference type="Gene3D" id="1.10.150.240">
    <property type="entry name" value="Putative phosphatase, domain 2"/>
    <property type="match status" value="1"/>
</dbReference>
<name>A0A1N7J4F6_9RHOB</name>
<evidence type="ECO:0000256" key="4">
    <source>
        <dbReference type="ARBA" id="ARBA00022842"/>
    </source>
</evidence>
<dbReference type="Gene3D" id="3.40.50.1000">
    <property type="entry name" value="HAD superfamily/HAD-like"/>
    <property type="match status" value="1"/>
</dbReference>
<dbReference type="EMBL" id="FTOG01000001">
    <property type="protein sequence ID" value="SIS44238.1"/>
    <property type="molecule type" value="Genomic_DNA"/>
</dbReference>
<dbReference type="Pfam" id="PF00702">
    <property type="entry name" value="Hydrolase"/>
    <property type="match status" value="1"/>
</dbReference>
<dbReference type="InterPro" id="IPR051600">
    <property type="entry name" value="Beta-PGM-like"/>
</dbReference>
<reference evidence="6" key="1">
    <citation type="submission" date="2017-01" db="EMBL/GenBank/DDBJ databases">
        <authorList>
            <person name="Varghese N."/>
            <person name="Submissions S."/>
        </authorList>
    </citation>
    <scope>NUCLEOTIDE SEQUENCE [LARGE SCALE GENOMIC DNA]</scope>
    <source>
        <strain evidence="6">DSM 19945</strain>
    </source>
</reference>
<keyword evidence="4" id="KW-0460">Magnesium</keyword>
<dbReference type="NCBIfam" id="TIGR01509">
    <property type="entry name" value="HAD-SF-IA-v3"/>
    <property type="match status" value="1"/>
</dbReference>
<protein>
    <submittedName>
        <fullName evidence="5">Haloacid dehalogenase superfamily, subfamily IA, variant 3 with third motif having DD or ED</fullName>
    </submittedName>
</protein>
<dbReference type="InterPro" id="IPR036412">
    <property type="entry name" value="HAD-like_sf"/>
</dbReference>
<evidence type="ECO:0000313" key="5">
    <source>
        <dbReference type="EMBL" id="SIS44238.1"/>
    </source>
</evidence>
<dbReference type="GO" id="GO:0003824">
    <property type="term" value="F:catalytic activity"/>
    <property type="evidence" value="ECO:0007669"/>
    <property type="project" value="UniProtKB-ARBA"/>
</dbReference>
<dbReference type="GO" id="GO:0046872">
    <property type="term" value="F:metal ion binding"/>
    <property type="evidence" value="ECO:0007669"/>
    <property type="project" value="UniProtKB-KW"/>
</dbReference>
<evidence type="ECO:0000313" key="6">
    <source>
        <dbReference type="Proteomes" id="UP000186221"/>
    </source>
</evidence>
<evidence type="ECO:0000256" key="1">
    <source>
        <dbReference type="ARBA" id="ARBA00001946"/>
    </source>
</evidence>
<dbReference type="SFLD" id="SFLDS00003">
    <property type="entry name" value="Haloacid_Dehalogenase"/>
    <property type="match status" value="1"/>
</dbReference>
<dbReference type="CDD" id="cd07526">
    <property type="entry name" value="HAD_BPGM_like"/>
    <property type="match status" value="1"/>
</dbReference>
<dbReference type="Proteomes" id="UP000186221">
    <property type="component" value="Unassembled WGS sequence"/>
</dbReference>
<dbReference type="OrthoDB" id="9797743at2"/>
<dbReference type="InterPro" id="IPR023198">
    <property type="entry name" value="PGP-like_dom2"/>
</dbReference>
<dbReference type="AlphaFoldDB" id="A0A1N7J4F6"/>
<evidence type="ECO:0000256" key="2">
    <source>
        <dbReference type="ARBA" id="ARBA00006171"/>
    </source>
</evidence>
<accession>A0A1N7J4F6</accession>
<dbReference type="PANTHER" id="PTHR46193:SF10">
    <property type="entry name" value="6-PHOSPHOGLUCONATE PHOSPHATASE"/>
    <property type="match status" value="1"/>
</dbReference>
<keyword evidence="3" id="KW-0479">Metal-binding</keyword>
<organism evidence="5 6">
    <name type="scientific">Rhodobacter aestuarii</name>
    <dbReference type="NCBI Taxonomy" id="453582"/>
    <lineage>
        <taxon>Bacteria</taxon>
        <taxon>Pseudomonadati</taxon>
        <taxon>Pseudomonadota</taxon>
        <taxon>Alphaproteobacteria</taxon>
        <taxon>Rhodobacterales</taxon>
        <taxon>Rhodobacter group</taxon>
        <taxon>Rhodobacter</taxon>
    </lineage>
</organism>
<comment type="similarity">
    <text evidence="2">Belongs to the HAD-like hydrolase superfamily. CbbY/CbbZ/Gph/YieH family.</text>
</comment>
<sequence>MFDLVIFDCDGVLIDSEIISAQMLIAELALNGVEIDLDYVARHFLGRSYPTVLKQVRLEFGLDLPEEFEARYRERLLAAFERDMQVMPGVVALLDRISLPWCVATSSSRPRAERSLEIAGLTGRVGPRLYTASQVQNGKPAPDLFFLAAQEMGADPARCLVIEDSLNGIRAGLAAGMEVWRFTGGSHLAGQDLIPPEDARPALSFDDFSQFETLLAGR</sequence>
<dbReference type="RefSeq" id="WP_076483290.1">
    <property type="nucleotide sequence ID" value="NZ_FTOG01000001.1"/>
</dbReference>
<comment type="cofactor">
    <cofactor evidence="1">
        <name>Mg(2+)</name>
        <dbReference type="ChEBI" id="CHEBI:18420"/>
    </cofactor>
</comment>
<evidence type="ECO:0000256" key="3">
    <source>
        <dbReference type="ARBA" id="ARBA00022723"/>
    </source>
</evidence>
<keyword evidence="6" id="KW-1185">Reference proteome</keyword>
<dbReference type="InterPro" id="IPR023214">
    <property type="entry name" value="HAD_sf"/>
</dbReference>
<dbReference type="STRING" id="453582.SAMN05421580_101337"/>
<proteinExistence type="inferred from homology"/>
<dbReference type="InterPro" id="IPR006439">
    <property type="entry name" value="HAD-SF_hydro_IA"/>
</dbReference>
<gene>
    <name evidence="5" type="ORF">SAMN05421580_101337</name>
</gene>